<comment type="caution">
    <text evidence="12">Lacks conserved residue(s) required for the propagation of feature annotation.</text>
</comment>
<dbReference type="Pfam" id="PF00594">
    <property type="entry name" value="Gla"/>
    <property type="match status" value="1"/>
</dbReference>
<evidence type="ECO:0000256" key="5">
    <source>
        <dbReference type="ARBA" id="ARBA00022670"/>
    </source>
</evidence>
<dbReference type="PRINTS" id="PR00722">
    <property type="entry name" value="CHYMOTRYPSIN"/>
</dbReference>
<evidence type="ECO:0000256" key="13">
    <source>
        <dbReference type="RuleBase" id="RU363034"/>
    </source>
</evidence>
<comment type="similarity">
    <text evidence="2">Belongs to the peptidase S1 family. Snake venom subfamily.</text>
</comment>
<dbReference type="PROSITE" id="PS50240">
    <property type="entry name" value="TRYPSIN_DOM"/>
    <property type="match status" value="1"/>
</dbReference>
<dbReference type="GO" id="GO:0004252">
    <property type="term" value="F:serine-type endopeptidase activity"/>
    <property type="evidence" value="ECO:0007669"/>
    <property type="project" value="InterPro"/>
</dbReference>
<keyword evidence="6 15" id="KW-0732">Signal</keyword>
<dbReference type="PROSITE" id="PS00011">
    <property type="entry name" value="GLA_1"/>
    <property type="match status" value="1"/>
</dbReference>
<evidence type="ECO:0000256" key="8">
    <source>
        <dbReference type="ARBA" id="ARBA00022801"/>
    </source>
</evidence>
<dbReference type="PROSITE" id="PS00022">
    <property type="entry name" value="EGF_1"/>
    <property type="match status" value="1"/>
</dbReference>
<dbReference type="Pfam" id="PF14670">
    <property type="entry name" value="FXa_inhibition"/>
    <property type="match status" value="1"/>
</dbReference>
<dbReference type="Gene3D" id="2.40.10.10">
    <property type="entry name" value="Trypsin-like serine proteases"/>
    <property type="match status" value="2"/>
</dbReference>
<dbReference type="Gene3D" id="2.10.25.10">
    <property type="entry name" value="Laminin"/>
    <property type="match status" value="2"/>
</dbReference>
<dbReference type="InterPro" id="IPR000742">
    <property type="entry name" value="EGF"/>
</dbReference>
<feature type="domain" description="Peptidase S1" evidence="17">
    <location>
        <begin position="268"/>
        <end position="500"/>
    </location>
</feature>
<dbReference type="InterPro" id="IPR001254">
    <property type="entry name" value="Trypsin_dom"/>
</dbReference>
<dbReference type="Gene3D" id="4.10.740.10">
    <property type="entry name" value="Coagulation Factor IX"/>
    <property type="match status" value="1"/>
</dbReference>
<dbReference type="SUPFAM" id="SSF57196">
    <property type="entry name" value="EGF/Laminin"/>
    <property type="match status" value="1"/>
</dbReference>
<evidence type="ECO:0000256" key="6">
    <source>
        <dbReference type="ARBA" id="ARBA00022729"/>
    </source>
</evidence>
<evidence type="ECO:0000256" key="15">
    <source>
        <dbReference type="SAM" id="SignalP"/>
    </source>
</evidence>
<feature type="domain" description="EGF-like" evidence="16">
    <location>
        <begin position="89"/>
        <end position="125"/>
    </location>
</feature>
<dbReference type="CDD" id="cd00190">
    <property type="entry name" value="Tryp_SPc"/>
    <property type="match status" value="1"/>
</dbReference>
<organism evidence="19 20">
    <name type="scientific">Podarcis lilfordi</name>
    <name type="common">Lilford's wall lizard</name>
    <dbReference type="NCBI Taxonomy" id="74358"/>
    <lineage>
        <taxon>Eukaryota</taxon>
        <taxon>Metazoa</taxon>
        <taxon>Chordata</taxon>
        <taxon>Craniata</taxon>
        <taxon>Vertebrata</taxon>
        <taxon>Euteleostomi</taxon>
        <taxon>Lepidosauria</taxon>
        <taxon>Squamata</taxon>
        <taxon>Bifurcata</taxon>
        <taxon>Unidentata</taxon>
        <taxon>Episquamata</taxon>
        <taxon>Laterata</taxon>
        <taxon>Lacertibaenia</taxon>
        <taxon>Lacertidae</taxon>
        <taxon>Podarcis</taxon>
    </lineage>
</organism>
<dbReference type="SMART" id="SM00069">
    <property type="entry name" value="GLA"/>
    <property type="match status" value="1"/>
</dbReference>
<dbReference type="Pfam" id="PF00089">
    <property type="entry name" value="Trypsin"/>
    <property type="match status" value="1"/>
</dbReference>
<dbReference type="InterPro" id="IPR035972">
    <property type="entry name" value="GLA-like_dom_SF"/>
</dbReference>
<dbReference type="InterPro" id="IPR001314">
    <property type="entry name" value="Peptidase_S1A"/>
</dbReference>
<evidence type="ECO:0000313" key="19">
    <source>
        <dbReference type="EMBL" id="CAI5775297.1"/>
    </source>
</evidence>
<keyword evidence="3" id="KW-0964">Secreted</keyword>
<feature type="disulfide bond" evidence="12">
    <location>
        <begin position="115"/>
        <end position="124"/>
    </location>
</feature>
<name>A0AA35P889_9SAUR</name>
<feature type="compositionally biased region" description="Acidic residues" evidence="14">
    <location>
        <begin position="232"/>
        <end position="241"/>
    </location>
</feature>
<evidence type="ECO:0000259" key="16">
    <source>
        <dbReference type="PROSITE" id="PS50026"/>
    </source>
</evidence>
<keyword evidence="11" id="KW-0325">Glycoprotein</keyword>
<dbReference type="InterPro" id="IPR012224">
    <property type="entry name" value="Pept_S1A_FX"/>
</dbReference>
<dbReference type="FunFam" id="2.40.10.10:FF:000120">
    <property type="entry name" value="Putative serine protease"/>
    <property type="match status" value="1"/>
</dbReference>
<dbReference type="EMBL" id="OX395130">
    <property type="protein sequence ID" value="CAI5775297.1"/>
    <property type="molecule type" value="Genomic_DNA"/>
</dbReference>
<keyword evidence="20" id="KW-1185">Reference proteome</keyword>
<dbReference type="GO" id="GO:0005509">
    <property type="term" value="F:calcium ion binding"/>
    <property type="evidence" value="ECO:0007669"/>
    <property type="project" value="InterPro"/>
</dbReference>
<dbReference type="PROSITE" id="PS00134">
    <property type="entry name" value="TRYPSIN_HIS"/>
    <property type="match status" value="1"/>
</dbReference>
<dbReference type="PROSITE" id="PS50026">
    <property type="entry name" value="EGF_3"/>
    <property type="match status" value="1"/>
</dbReference>
<dbReference type="InterPro" id="IPR043504">
    <property type="entry name" value="Peptidase_S1_PA_chymotrypsin"/>
</dbReference>
<evidence type="ECO:0000256" key="2">
    <source>
        <dbReference type="ARBA" id="ARBA00009228"/>
    </source>
</evidence>
<dbReference type="GO" id="GO:0005615">
    <property type="term" value="C:extracellular space"/>
    <property type="evidence" value="ECO:0007669"/>
    <property type="project" value="TreeGrafter"/>
</dbReference>
<dbReference type="InterPro" id="IPR018114">
    <property type="entry name" value="TRYPSIN_HIS"/>
</dbReference>
<keyword evidence="7" id="KW-0677">Repeat</keyword>
<keyword evidence="4 12" id="KW-0245">EGF-like domain</keyword>
<keyword evidence="5 13" id="KW-0645">Protease</keyword>
<dbReference type="InterPro" id="IPR017857">
    <property type="entry name" value="Coagulation_fac-like_Gla_dom"/>
</dbReference>
<evidence type="ECO:0000256" key="4">
    <source>
        <dbReference type="ARBA" id="ARBA00022536"/>
    </source>
</evidence>
<dbReference type="SUPFAM" id="SSF50494">
    <property type="entry name" value="Trypsin-like serine proteases"/>
    <property type="match status" value="1"/>
</dbReference>
<dbReference type="SUPFAM" id="SSF57630">
    <property type="entry name" value="GLA-domain"/>
    <property type="match status" value="1"/>
</dbReference>
<keyword evidence="8 13" id="KW-0378">Hydrolase</keyword>
<dbReference type="PROSITE" id="PS00135">
    <property type="entry name" value="TRYPSIN_SER"/>
    <property type="match status" value="1"/>
</dbReference>
<evidence type="ECO:0000313" key="20">
    <source>
        <dbReference type="Proteomes" id="UP001178461"/>
    </source>
</evidence>
<dbReference type="AlphaFoldDB" id="A0AA35P889"/>
<dbReference type="FunFam" id="2.10.25.10:FF:000012">
    <property type="entry name" value="Delta-like protein"/>
    <property type="match status" value="1"/>
</dbReference>
<dbReference type="CDD" id="cd00054">
    <property type="entry name" value="EGF_CA"/>
    <property type="match status" value="1"/>
</dbReference>
<keyword evidence="9 13" id="KW-0720">Serine protease</keyword>
<dbReference type="InterPro" id="IPR000294">
    <property type="entry name" value="GLA_domain"/>
</dbReference>
<reference evidence="19" key="1">
    <citation type="submission" date="2022-12" db="EMBL/GenBank/DDBJ databases">
        <authorList>
            <person name="Alioto T."/>
            <person name="Alioto T."/>
            <person name="Gomez Garrido J."/>
        </authorList>
    </citation>
    <scope>NUCLEOTIDE SEQUENCE</scope>
</reference>
<dbReference type="GO" id="GO:0006508">
    <property type="term" value="P:proteolysis"/>
    <property type="evidence" value="ECO:0007669"/>
    <property type="project" value="UniProtKB-KW"/>
</dbReference>
<comment type="subcellular location">
    <subcellularLocation>
        <location evidence="1">Secreted</location>
    </subcellularLocation>
</comment>
<dbReference type="Proteomes" id="UP001178461">
    <property type="component" value="Chromosome 5"/>
</dbReference>
<evidence type="ECO:0000256" key="9">
    <source>
        <dbReference type="ARBA" id="ARBA00022825"/>
    </source>
</evidence>
<dbReference type="InterPro" id="IPR009003">
    <property type="entry name" value="Peptidase_S1_PA"/>
</dbReference>
<gene>
    <name evidence="19" type="ORF">PODLI_1B022651</name>
</gene>
<evidence type="ECO:0000256" key="11">
    <source>
        <dbReference type="ARBA" id="ARBA00023180"/>
    </source>
</evidence>
<dbReference type="PRINTS" id="PR00001">
    <property type="entry name" value="GLABLOOD"/>
</dbReference>
<evidence type="ECO:0000256" key="14">
    <source>
        <dbReference type="SAM" id="MobiDB-lite"/>
    </source>
</evidence>
<dbReference type="InterPro" id="IPR050442">
    <property type="entry name" value="Peptidase_S1_coag_factors"/>
</dbReference>
<evidence type="ECO:0000256" key="12">
    <source>
        <dbReference type="PROSITE-ProRule" id="PRU00076"/>
    </source>
</evidence>
<evidence type="ECO:0000256" key="3">
    <source>
        <dbReference type="ARBA" id="ARBA00022525"/>
    </source>
</evidence>
<protein>
    <submittedName>
        <fullName evidence="19">Coagulation factor VII-like</fullName>
    </submittedName>
</protein>
<dbReference type="GO" id="GO:0035821">
    <property type="term" value="P:modulation of process of another organism"/>
    <property type="evidence" value="ECO:0007669"/>
    <property type="project" value="UniProtKB-ARBA"/>
</dbReference>
<evidence type="ECO:0000259" key="17">
    <source>
        <dbReference type="PROSITE" id="PS50240"/>
    </source>
</evidence>
<dbReference type="GO" id="GO:0007596">
    <property type="term" value="P:blood coagulation"/>
    <property type="evidence" value="ECO:0007669"/>
    <property type="project" value="InterPro"/>
</dbReference>
<accession>A0AA35P889</accession>
<dbReference type="SMART" id="SM00181">
    <property type="entry name" value="EGF"/>
    <property type="match status" value="2"/>
</dbReference>
<sequence>MAKVSSGVALLLLVYTLYSSLPSTLSVFLRKDEASQILRIHKRANHFLEEVRQGNMERECNEERCSFEEAREIFKSEEKTVEFWFMYNNLDTCKENPCKNGGICKVKRYITVCTCPPRFGGSHCEIEKSECWYKNGGCWQYCHDNERSLQVTCSCALGYTLSEDGERCTPSDRFPCGLVKRSTRSNKEGSEEYNQTIAWDMTGTDTRVAQENLAHWNQSSAYNSSASLNDTMEGEAEEEGTEEMKGNFTDSFSWLSFNDSAEMDGSRVVGGSFCRPGGCPWQVLLQNKRGYGFCGGSLISSRWVLTAAHCLDTVIPHQVTVGDFDKHQRERHEQKVGVRQYWKHPQYDSINFNNDIALIQLTSSVVFSEHVLPICLPNPQLTTLLIGEGASGMVSGWGATHSKGKSTRFLMKVSLPIVSADTCRPSTEKLITDNMFCAGYAEEAQDACKGDSGGPFAVAYRSTWYLLGIVSWGEGCAEVGKYGAYTRVSNYISWIKETIESTTDSEGLSRSL</sequence>
<dbReference type="SMART" id="SM00020">
    <property type="entry name" value="Tryp_SPc"/>
    <property type="match status" value="1"/>
</dbReference>
<evidence type="ECO:0000256" key="1">
    <source>
        <dbReference type="ARBA" id="ARBA00004613"/>
    </source>
</evidence>
<evidence type="ECO:0000256" key="10">
    <source>
        <dbReference type="ARBA" id="ARBA00023157"/>
    </source>
</evidence>
<dbReference type="PANTHER" id="PTHR24278">
    <property type="entry name" value="COAGULATION FACTOR"/>
    <property type="match status" value="1"/>
</dbReference>
<dbReference type="PIRSF" id="PIRSF001143">
    <property type="entry name" value="Factor_X"/>
    <property type="match status" value="1"/>
</dbReference>
<dbReference type="InterPro" id="IPR033116">
    <property type="entry name" value="TRYPSIN_SER"/>
</dbReference>
<feature type="region of interest" description="Disordered" evidence="14">
    <location>
        <begin position="224"/>
        <end position="244"/>
    </location>
</feature>
<feature type="signal peptide" evidence="15">
    <location>
        <begin position="1"/>
        <end position="26"/>
    </location>
</feature>
<feature type="domain" description="Gla" evidence="18">
    <location>
        <begin position="43"/>
        <end position="89"/>
    </location>
</feature>
<evidence type="ECO:0000259" key="18">
    <source>
        <dbReference type="PROSITE" id="PS50998"/>
    </source>
</evidence>
<dbReference type="PROSITE" id="PS50998">
    <property type="entry name" value="GLA_2"/>
    <property type="match status" value="1"/>
</dbReference>
<keyword evidence="10 12" id="KW-1015">Disulfide bond</keyword>
<dbReference type="PANTHER" id="PTHR24278:SF25">
    <property type="entry name" value="COAGULATION FACTOR IX"/>
    <property type="match status" value="1"/>
</dbReference>
<proteinExistence type="inferred from homology"/>
<dbReference type="FunFam" id="4.10.740.10:FF:000001">
    <property type="entry name" value="vitamin K-dependent protein S"/>
    <property type="match status" value="1"/>
</dbReference>
<feature type="chain" id="PRO_5041374137" evidence="15">
    <location>
        <begin position="27"/>
        <end position="512"/>
    </location>
</feature>
<evidence type="ECO:0000256" key="7">
    <source>
        <dbReference type="ARBA" id="ARBA00022737"/>
    </source>
</evidence>